<proteinExistence type="inferred from homology"/>
<comment type="catalytic activity">
    <reaction evidence="3">
        <text>a 3-oxo acid + succinyl-CoA = a 3-oxoacyl-CoA + succinate</text>
        <dbReference type="Rhea" id="RHEA:24564"/>
        <dbReference type="ChEBI" id="CHEBI:30031"/>
        <dbReference type="ChEBI" id="CHEBI:35973"/>
        <dbReference type="ChEBI" id="CHEBI:57292"/>
        <dbReference type="ChEBI" id="CHEBI:90726"/>
        <dbReference type="EC" id="2.8.3.5"/>
    </reaction>
</comment>
<dbReference type="Gene3D" id="3.40.1080.10">
    <property type="entry name" value="Glutaconate Coenzyme A-transferase"/>
    <property type="match status" value="2"/>
</dbReference>
<dbReference type="NCBIfam" id="TIGR02429">
    <property type="entry name" value="pcaI_scoA_fam"/>
    <property type="match status" value="1"/>
</dbReference>
<comment type="pathway">
    <text evidence="3">Ketone metabolism; succinyl-CoA degradation; acetoacetyl-CoA from succinyl-CoA: step 1/1.</text>
</comment>
<protein>
    <recommendedName>
        <fullName evidence="3">Succinyl-CoA:3-ketoacid-coenzyme A transferase</fullName>
        <ecNumber evidence="3">2.8.3.5</ecNumber>
    </recommendedName>
</protein>
<keyword evidence="3" id="KW-0496">Mitochondrion</keyword>
<comment type="function">
    <text evidence="3">Key enzyme for ketone body catabolism. Transfers the CoA moiety from succinate to acetoacetate. Formation of the enzyme-CoA intermediate proceeds via an unstable anhydride species formed between the carboxylate groups of the enzyme and substrate.</text>
</comment>
<dbReference type="InterPro" id="IPR012791">
    <property type="entry name" value="3-oxoacid_CoA-transf_B"/>
</dbReference>
<evidence type="ECO:0000313" key="6">
    <source>
        <dbReference type="Proteomes" id="UP001147747"/>
    </source>
</evidence>
<evidence type="ECO:0000256" key="3">
    <source>
        <dbReference type="PIRNR" id="PIRNR000858"/>
    </source>
</evidence>
<dbReference type="AlphaFoldDB" id="A0A9W9VXR9"/>
<dbReference type="InterPro" id="IPR004165">
    <property type="entry name" value="CoA_trans_fam_I"/>
</dbReference>
<dbReference type="SMART" id="SM00882">
    <property type="entry name" value="CoA_trans"/>
    <property type="match status" value="2"/>
</dbReference>
<dbReference type="PIRSF" id="PIRSF000858">
    <property type="entry name" value="SCOT-t"/>
    <property type="match status" value="1"/>
</dbReference>
<dbReference type="InterPro" id="IPR004164">
    <property type="entry name" value="CoA_transf_AS"/>
</dbReference>
<comment type="caution">
    <text evidence="5">The sequence shown here is derived from an EMBL/GenBank/DDBJ whole genome shotgun (WGS) entry which is preliminary data.</text>
</comment>
<dbReference type="RefSeq" id="XP_056487015.1">
    <property type="nucleotide sequence ID" value="XM_056631464.1"/>
</dbReference>
<dbReference type="FunFam" id="3.40.1080.10:FF:000001">
    <property type="entry name" value="Succinyl-coa:3-ketoacid-coenzyme a transferase subunit b"/>
    <property type="match status" value="1"/>
</dbReference>
<dbReference type="Pfam" id="PF01144">
    <property type="entry name" value="CoA_trans"/>
    <property type="match status" value="2"/>
</dbReference>
<dbReference type="Proteomes" id="UP001147747">
    <property type="component" value="Unassembled WGS sequence"/>
</dbReference>
<dbReference type="GO" id="GO:0046952">
    <property type="term" value="P:ketone body catabolic process"/>
    <property type="evidence" value="ECO:0007669"/>
    <property type="project" value="InterPro"/>
</dbReference>
<keyword evidence="2 3" id="KW-0808">Transferase</keyword>
<dbReference type="PANTHER" id="PTHR13707:SF23">
    <property type="entry name" value="SUCCINYL-COA:3-KETOACID-COENZYME A TRANSFERASE"/>
    <property type="match status" value="1"/>
</dbReference>
<reference evidence="5" key="1">
    <citation type="submission" date="2022-12" db="EMBL/GenBank/DDBJ databases">
        <authorList>
            <person name="Petersen C."/>
        </authorList>
    </citation>
    <scope>NUCLEOTIDE SEQUENCE</scope>
    <source>
        <strain evidence="5">IBT 29677</strain>
    </source>
</reference>
<dbReference type="InterPro" id="IPR014388">
    <property type="entry name" value="3-oxoacid_CoA-transferase"/>
</dbReference>
<evidence type="ECO:0000313" key="5">
    <source>
        <dbReference type="EMBL" id="KAJ5391337.1"/>
    </source>
</evidence>
<dbReference type="InterPro" id="IPR012792">
    <property type="entry name" value="3-oxoacid_CoA-transf_A"/>
</dbReference>
<evidence type="ECO:0000256" key="2">
    <source>
        <dbReference type="ARBA" id="ARBA00022679"/>
    </source>
</evidence>
<evidence type="ECO:0000256" key="4">
    <source>
        <dbReference type="PIRSR" id="PIRSR000858-1"/>
    </source>
</evidence>
<dbReference type="GeneID" id="81370444"/>
<dbReference type="OrthoDB" id="1933379at2759"/>
<dbReference type="EC" id="2.8.3.5" evidence="3"/>
<name>A0A9W9VXR9_9EURO</name>
<dbReference type="PROSITE" id="PS01274">
    <property type="entry name" value="COA_TRANSF_2"/>
    <property type="match status" value="1"/>
</dbReference>
<dbReference type="NCBIfam" id="TIGR02428">
    <property type="entry name" value="pcaJ_scoB_fam"/>
    <property type="match status" value="1"/>
</dbReference>
<accession>A0A9W9VXR9</accession>
<sequence>MPSQVATCLRFARQFSADPAKHQRFLARTFSSSVQRAAINKVFSSAEDATKDIKSNSTLLAGGFGLCGVPDTLINAVRANSSISGLTVVSNNAGVDGSGLGLLLQSKQIKKMIASYVGENKTFESMYLTGEIELELTPQGTLAERCRSGGAGVPAFYTPAAFGTVVQTGDLPLRHNSDGTVALYSQPRDTKVFDGKSYVMEEAIKGDYAFVKAWKADKLGNCQFRYAGANFNGAMGRNAKMTIVEAEHIVEPGEIEPASIHLPGIYVKRVIQSTTEKKIEKYTFAKEEGADTSALGKGDTANKRERIVRRAAKEFKNGMYANLGIGMPMLAPNFVDPSVEVTLQSENGILGLGPYPKKGEEDPDLINAGKETVTLNPGASCFGSDESFGMIRSGRIDLTILGAMQVSAKGDLANWMLPGKIKGFGGAMDLVSNPSATKVVVTMEHTDKKGNPKIVKQCEFPLTGPACVSRIITDLCVFDVDFTNGLTLIEIADGVTVEEVKAKTEAPFNVADDLKPML</sequence>
<evidence type="ECO:0000256" key="1">
    <source>
        <dbReference type="ARBA" id="ARBA00007154"/>
    </source>
</evidence>
<comment type="similarity">
    <text evidence="1 3">Belongs to the 3-oxoacid CoA-transferase family.</text>
</comment>
<dbReference type="PANTHER" id="PTHR13707">
    <property type="entry name" value="KETOACID-COENZYME A TRANSFERASE"/>
    <property type="match status" value="1"/>
</dbReference>
<dbReference type="SUPFAM" id="SSF100950">
    <property type="entry name" value="NagB/RpiA/CoA transferase-like"/>
    <property type="match status" value="2"/>
</dbReference>
<feature type="active site" description="5-glutamyl coenzyme A thioester intermediate" evidence="4">
    <location>
        <position position="346"/>
    </location>
</feature>
<gene>
    <name evidence="5" type="ORF">N7509_006827</name>
</gene>
<keyword evidence="6" id="KW-1185">Reference proteome</keyword>
<reference evidence="5" key="2">
    <citation type="journal article" date="2023" name="IMA Fungus">
        <title>Comparative genomic study of the Penicillium genus elucidates a diverse pangenome and 15 lateral gene transfer events.</title>
        <authorList>
            <person name="Petersen C."/>
            <person name="Sorensen T."/>
            <person name="Nielsen M.R."/>
            <person name="Sondergaard T.E."/>
            <person name="Sorensen J.L."/>
            <person name="Fitzpatrick D.A."/>
            <person name="Frisvad J.C."/>
            <person name="Nielsen K.L."/>
        </authorList>
    </citation>
    <scope>NUCLEOTIDE SEQUENCE</scope>
    <source>
        <strain evidence="5">IBT 29677</strain>
    </source>
</reference>
<dbReference type="InterPro" id="IPR037171">
    <property type="entry name" value="NagB/RpiA_transferase-like"/>
</dbReference>
<dbReference type="GO" id="GO:0008260">
    <property type="term" value="F:succinyl-CoA:3-oxo-acid CoA-transferase activity"/>
    <property type="evidence" value="ECO:0007669"/>
    <property type="project" value="UniProtKB-EC"/>
</dbReference>
<dbReference type="EMBL" id="JAPZBU010000008">
    <property type="protein sequence ID" value="KAJ5391337.1"/>
    <property type="molecule type" value="Genomic_DNA"/>
</dbReference>
<organism evidence="5 6">
    <name type="scientific">Penicillium cosmopolitanum</name>
    <dbReference type="NCBI Taxonomy" id="1131564"/>
    <lineage>
        <taxon>Eukaryota</taxon>
        <taxon>Fungi</taxon>
        <taxon>Dikarya</taxon>
        <taxon>Ascomycota</taxon>
        <taxon>Pezizomycotina</taxon>
        <taxon>Eurotiomycetes</taxon>
        <taxon>Eurotiomycetidae</taxon>
        <taxon>Eurotiales</taxon>
        <taxon>Aspergillaceae</taxon>
        <taxon>Penicillium</taxon>
    </lineage>
</organism>